<comment type="caution">
    <text evidence="2">The sequence shown here is derived from an EMBL/GenBank/DDBJ whole genome shotgun (WGS) entry which is preliminary data.</text>
</comment>
<dbReference type="Proteomes" id="UP000306196">
    <property type="component" value="Unassembled WGS sequence"/>
</dbReference>
<keyword evidence="3" id="KW-1185">Reference proteome</keyword>
<protein>
    <submittedName>
        <fullName evidence="2">DUF1552 domain-containing protein</fullName>
    </submittedName>
</protein>
<name>A0A5R8KEH3_9BACT</name>
<dbReference type="EMBL" id="VAUV01000008">
    <property type="protein sequence ID" value="TLD70375.1"/>
    <property type="molecule type" value="Genomic_DNA"/>
</dbReference>
<proteinExistence type="predicted"/>
<feature type="compositionally biased region" description="Pro residues" evidence="1">
    <location>
        <begin position="25"/>
        <end position="39"/>
    </location>
</feature>
<reference evidence="2 3" key="1">
    <citation type="submission" date="2019-05" db="EMBL/GenBank/DDBJ databases">
        <title>Verrucobacter flavum gen. nov., sp. nov. a new member of the family Verrucomicrobiaceae.</title>
        <authorList>
            <person name="Szuroczki S."/>
            <person name="Abbaszade G."/>
            <person name="Szabo A."/>
            <person name="Felfoldi T."/>
            <person name="Schumann P."/>
            <person name="Boka K."/>
            <person name="Keki Z."/>
            <person name="Toumi M."/>
            <person name="Toth E."/>
        </authorList>
    </citation>
    <scope>NUCLEOTIDE SEQUENCE [LARGE SCALE GENOMIC DNA]</scope>
    <source>
        <strain evidence="2 3">MG-N-17</strain>
    </source>
</reference>
<organism evidence="2 3">
    <name type="scientific">Phragmitibacter flavus</name>
    <dbReference type="NCBI Taxonomy" id="2576071"/>
    <lineage>
        <taxon>Bacteria</taxon>
        <taxon>Pseudomonadati</taxon>
        <taxon>Verrucomicrobiota</taxon>
        <taxon>Verrucomicrobiia</taxon>
        <taxon>Verrucomicrobiales</taxon>
        <taxon>Verrucomicrobiaceae</taxon>
        <taxon>Phragmitibacter</taxon>
    </lineage>
</organism>
<dbReference type="InterPro" id="IPR011447">
    <property type="entry name" value="DUF1552"/>
</dbReference>
<feature type="compositionally biased region" description="Low complexity" evidence="1">
    <location>
        <begin position="11"/>
        <end position="24"/>
    </location>
</feature>
<gene>
    <name evidence="2" type="ORF">FEM03_11615</name>
</gene>
<evidence type="ECO:0000313" key="2">
    <source>
        <dbReference type="EMBL" id="TLD70375.1"/>
    </source>
</evidence>
<feature type="region of interest" description="Disordered" evidence="1">
    <location>
        <begin position="1"/>
        <end position="41"/>
    </location>
</feature>
<evidence type="ECO:0000256" key="1">
    <source>
        <dbReference type="SAM" id="MobiDB-lite"/>
    </source>
</evidence>
<accession>A0A5R8KEH3</accession>
<dbReference type="AlphaFoldDB" id="A0A5R8KEH3"/>
<sequence length="454" mass="49579">MLSPTSRARAKAACAPSSSTSSPAPFSPNPDHPPRPLMNPPLALSTRRHFLRGVGISLGLPWLESMGGILHAADVDKEPRRLLLICLPLGIYRDAILPKQTGPGYQPTEYLSTLADFRDQFTVISGLDHPGVSGGHAAQPRIFTGQPSTERNRRSLDQHVAATLGQHTRFDTLTLSAGANDFSWTDSGSMVPAEKSVADAYAKLFAEAGGTNQAKVLREIARGKSILDFVLDEAHDLQPRLSKRDQEKLEEYFESVRATEKRLVKSEEWMHTPKPKVAGKAPEPFAPDELVTNMRNVCDLTYLAFKTDSTRVITFGYFRQDTVAVPGVNVGYHNLSHHGQDEGNIAQLKRVERAFFDELKALLSNLKNAKEGNSNLLDRTTILITSNLGNGSSHSNKDLPVILAGGRYQHGQHLAIQPGTVPLSNLYLSVLHQLGLNDKTFGTSTGTLTGLKLI</sequence>
<dbReference type="OrthoDB" id="9146593at2"/>
<dbReference type="Pfam" id="PF07586">
    <property type="entry name" value="HXXSHH"/>
    <property type="match status" value="1"/>
</dbReference>
<evidence type="ECO:0000313" key="3">
    <source>
        <dbReference type="Proteomes" id="UP000306196"/>
    </source>
</evidence>